<sequence>MFCGEMEKSLRYHGGGGRMMSVKSGRRVRCSICRGKDR</sequence>
<comment type="caution">
    <text evidence="1">The sequence shown here is derived from an EMBL/GenBank/DDBJ whole genome shotgun (WGS) entry which is preliminary data.</text>
</comment>
<keyword evidence="2" id="KW-1185">Reference proteome</keyword>
<protein>
    <submittedName>
        <fullName evidence="1">Uncharacterized protein</fullName>
    </submittedName>
</protein>
<dbReference type="AlphaFoldDB" id="A0A059KMY5"/>
<organism evidence="1 2">
    <name type="scientific">Sphaerotilus natans subsp. natans DSM 6575</name>
    <dbReference type="NCBI Taxonomy" id="1286631"/>
    <lineage>
        <taxon>Bacteria</taxon>
        <taxon>Pseudomonadati</taxon>
        <taxon>Pseudomonadota</taxon>
        <taxon>Betaproteobacteria</taxon>
        <taxon>Burkholderiales</taxon>
        <taxon>Sphaerotilaceae</taxon>
        <taxon>Sphaerotilus</taxon>
    </lineage>
</organism>
<proteinExistence type="predicted"/>
<dbReference type="Proteomes" id="UP000026714">
    <property type="component" value="Unassembled WGS sequence"/>
</dbReference>
<evidence type="ECO:0000313" key="2">
    <source>
        <dbReference type="Proteomes" id="UP000026714"/>
    </source>
</evidence>
<dbReference type="EMBL" id="AZRA01000039">
    <property type="protein sequence ID" value="KDB52826.1"/>
    <property type="molecule type" value="Genomic_DNA"/>
</dbReference>
<gene>
    <name evidence="1" type="ORF">X805_15600</name>
</gene>
<reference evidence="1 2" key="1">
    <citation type="journal article" date="2014" name="FEMS Microbiol. Ecol.">
        <title>Sphaerotilus natans encrusted with nanoball-shaped Fe(III) oxide minerals formed by nitrate-reducing mixotrophic Fe(II) oxidation.</title>
        <authorList>
            <person name="Park S."/>
            <person name="Kim D.H."/>
            <person name="Lee J.H."/>
            <person name="Hur H.G."/>
        </authorList>
    </citation>
    <scope>NUCLEOTIDE SEQUENCE [LARGE SCALE GENOMIC DNA]</scope>
    <source>
        <strain evidence="1 2">DSM 6575</strain>
    </source>
</reference>
<accession>A0A059KMY5</accession>
<name>A0A059KMY5_9BURK</name>
<evidence type="ECO:0000313" key="1">
    <source>
        <dbReference type="EMBL" id="KDB52826.1"/>
    </source>
</evidence>